<organism evidence="1 2">
    <name type="scientific">Microvirga vignae</name>
    <dbReference type="NCBI Taxonomy" id="1225564"/>
    <lineage>
        <taxon>Bacteria</taxon>
        <taxon>Pseudomonadati</taxon>
        <taxon>Pseudomonadota</taxon>
        <taxon>Alphaproteobacteria</taxon>
        <taxon>Hyphomicrobiales</taxon>
        <taxon>Methylobacteriaceae</taxon>
        <taxon>Microvirga</taxon>
    </lineage>
</organism>
<protein>
    <submittedName>
        <fullName evidence="1">Uncharacterized protein</fullName>
    </submittedName>
</protein>
<proteinExistence type="predicted"/>
<accession>A0A0H1R5Q3</accession>
<evidence type="ECO:0000313" key="2">
    <source>
        <dbReference type="Proteomes" id="UP000035489"/>
    </source>
</evidence>
<dbReference type="STRING" id="1225564.AA309_24800"/>
<reference evidence="1 2" key="1">
    <citation type="submission" date="2015-05" db="EMBL/GenBank/DDBJ databases">
        <title>Draft genome sequence of Microvirga vignae strain BR3299, a novel nitrogen fixing bacteria isolated from Brazil semi-aired region.</title>
        <authorList>
            <person name="Zilli J.E."/>
            <person name="Passos S.R."/>
            <person name="Leite J."/>
            <person name="Baldani J.I."/>
            <person name="Xavier G.R."/>
            <person name="Rumjaneck N.G."/>
            <person name="Simoes-Araujo J.L."/>
        </authorList>
    </citation>
    <scope>NUCLEOTIDE SEQUENCE [LARGE SCALE GENOMIC DNA]</scope>
    <source>
        <strain evidence="1 2">BR3299</strain>
    </source>
</reference>
<name>A0A0H1R5Q3_9HYPH</name>
<dbReference type="EMBL" id="LCYG01000077">
    <property type="protein sequence ID" value="KLK90565.1"/>
    <property type="molecule type" value="Genomic_DNA"/>
</dbReference>
<gene>
    <name evidence="1" type="ORF">AA309_24800</name>
</gene>
<evidence type="ECO:0000313" key="1">
    <source>
        <dbReference type="EMBL" id="KLK90565.1"/>
    </source>
</evidence>
<dbReference type="Proteomes" id="UP000035489">
    <property type="component" value="Unassembled WGS sequence"/>
</dbReference>
<comment type="caution">
    <text evidence="1">The sequence shown here is derived from an EMBL/GenBank/DDBJ whole genome shotgun (WGS) entry which is preliminary data.</text>
</comment>
<keyword evidence="2" id="KW-1185">Reference proteome</keyword>
<dbReference type="PATRIC" id="fig|1225564.3.peg.6456"/>
<sequence>MNQDFSSDETVKLMAQLAGLQKALEEFPADVALAVQDAAHLVAQFTDLTMDPDVEPWPPMRVRDSR</sequence>
<dbReference type="AlphaFoldDB" id="A0A0H1R5Q3"/>